<protein>
    <submittedName>
        <fullName evidence="4">Tetratricopeptide repeat protein</fullName>
    </submittedName>
</protein>
<evidence type="ECO:0000313" key="4">
    <source>
        <dbReference type="EMBL" id="MEQ2485915.1"/>
    </source>
</evidence>
<dbReference type="SMART" id="SM00028">
    <property type="entry name" value="TPR"/>
    <property type="match status" value="5"/>
</dbReference>
<dbReference type="InterPro" id="IPR050498">
    <property type="entry name" value="Ycf3"/>
</dbReference>
<evidence type="ECO:0000256" key="2">
    <source>
        <dbReference type="ARBA" id="ARBA00022803"/>
    </source>
</evidence>
<keyword evidence="3" id="KW-0732">Signal</keyword>
<dbReference type="RefSeq" id="WP_215758938.1">
    <property type="nucleotide sequence ID" value="NZ_JAHKBE010000004.1"/>
</dbReference>
<organism evidence="4 5">
    <name type="scientific">Hallella faecis</name>
    <dbReference type="NCBI Taxonomy" id="2841596"/>
    <lineage>
        <taxon>Bacteria</taxon>
        <taxon>Pseudomonadati</taxon>
        <taxon>Bacteroidota</taxon>
        <taxon>Bacteroidia</taxon>
        <taxon>Bacteroidales</taxon>
        <taxon>Prevotellaceae</taxon>
        <taxon>Hallella</taxon>
    </lineage>
</organism>
<dbReference type="SUPFAM" id="SSF50494">
    <property type="entry name" value="Trypsin-like serine proteases"/>
    <property type="match status" value="1"/>
</dbReference>
<dbReference type="Proteomes" id="UP001487296">
    <property type="component" value="Unassembled WGS sequence"/>
</dbReference>
<reference evidence="4 5" key="1">
    <citation type="submission" date="2024-04" db="EMBL/GenBank/DDBJ databases">
        <title>Human intestinal bacterial collection.</title>
        <authorList>
            <person name="Pauvert C."/>
            <person name="Hitch T.C.A."/>
            <person name="Clavel T."/>
        </authorList>
    </citation>
    <scope>NUCLEOTIDE SEQUENCE [LARGE SCALE GENOMIC DNA]</scope>
    <source>
        <strain evidence="4 5">CLA-AA-H145</strain>
    </source>
</reference>
<dbReference type="PANTHER" id="PTHR44858:SF1">
    <property type="entry name" value="UDP-N-ACETYLGLUCOSAMINE--PEPTIDE N-ACETYLGLUCOSAMINYLTRANSFERASE SPINDLY-RELATED"/>
    <property type="match status" value="1"/>
</dbReference>
<sequence length="556" mass="61814">MKHRVSVIVMLLALAVTSVWAQPAPVKKAAASVFSLTTFAKDGTILGSTHGVFTGKNGEAMAMWQPFVGADHAVAIDAKGNKHEVDVMMGISELYDVCLFRVKGNVPGALELTTSDAAANNVYTVGYDLKKPVIKKLTPVRTEKFMETNNYYVFNDKDVSGNDLGCPVVNEQGQLLGIMQRPANGGQAFATDARIIKSFVVSGLSINDKTFRATGIRTVLPADQQQAALTLMLARQQGDSLRQVQYVNDYIEMFPTATEGYTALAEMHIDLKQLAEADKTLQKEVKQAAKKDEAYYDYARLVYQSTVFKIDTTYTAWNLQKALELSEQASKVNPLPIYKHQQAQIIYAQGDYQKALDMFTQLQKTELGKNGEVFYEAAQCKTKLKAPQEEVIQLLDSAVAAQDGAISAPYVLARGRLLDLAGESRKAYMDYLKYDTLMHLNASADFYYMRYQCGVKIHQYQMALNDIAHAIVLNRFEPTYYAEMASLQVRVNQFDNAIKTCDIAIRMAPEYADLYIIKGVAACELGQKEEGLAALKKAKELGDERADKLIEKYEKK</sequence>
<dbReference type="InterPro" id="IPR011990">
    <property type="entry name" value="TPR-like_helical_dom_sf"/>
</dbReference>
<dbReference type="Gene3D" id="1.25.40.10">
    <property type="entry name" value="Tetratricopeptide repeat domain"/>
    <property type="match status" value="2"/>
</dbReference>
<feature type="chain" id="PRO_5047418286" evidence="3">
    <location>
        <begin position="22"/>
        <end position="556"/>
    </location>
</feature>
<gene>
    <name evidence="4" type="ORF">AAAT34_02465</name>
</gene>
<accession>A0ABV1FND8</accession>
<dbReference type="PANTHER" id="PTHR44858">
    <property type="entry name" value="TETRATRICOPEPTIDE REPEAT PROTEIN 6"/>
    <property type="match status" value="1"/>
</dbReference>
<name>A0ABV1FND8_9BACT</name>
<dbReference type="EMBL" id="JBBNFP010000005">
    <property type="protein sequence ID" value="MEQ2485915.1"/>
    <property type="molecule type" value="Genomic_DNA"/>
</dbReference>
<comment type="caution">
    <text evidence="4">The sequence shown here is derived from an EMBL/GenBank/DDBJ whole genome shotgun (WGS) entry which is preliminary data.</text>
</comment>
<dbReference type="InterPro" id="IPR009003">
    <property type="entry name" value="Peptidase_S1_PA"/>
</dbReference>
<dbReference type="InterPro" id="IPR019734">
    <property type="entry name" value="TPR_rpt"/>
</dbReference>
<evidence type="ECO:0000313" key="5">
    <source>
        <dbReference type="Proteomes" id="UP001487296"/>
    </source>
</evidence>
<keyword evidence="5" id="KW-1185">Reference proteome</keyword>
<keyword evidence="2" id="KW-0802">TPR repeat</keyword>
<keyword evidence="1" id="KW-0677">Repeat</keyword>
<dbReference type="SUPFAM" id="SSF48452">
    <property type="entry name" value="TPR-like"/>
    <property type="match status" value="2"/>
</dbReference>
<feature type="signal peptide" evidence="3">
    <location>
        <begin position="1"/>
        <end position="21"/>
    </location>
</feature>
<dbReference type="Pfam" id="PF13432">
    <property type="entry name" value="TPR_16"/>
    <property type="match status" value="1"/>
</dbReference>
<evidence type="ECO:0000256" key="3">
    <source>
        <dbReference type="SAM" id="SignalP"/>
    </source>
</evidence>
<proteinExistence type="predicted"/>
<evidence type="ECO:0000256" key="1">
    <source>
        <dbReference type="ARBA" id="ARBA00022737"/>
    </source>
</evidence>